<dbReference type="EMBL" id="CADCXU010021575">
    <property type="protein sequence ID" value="CAB0009186.1"/>
    <property type="molecule type" value="Genomic_DNA"/>
</dbReference>
<protein>
    <submittedName>
        <fullName evidence="2">Uncharacterized protein</fullName>
    </submittedName>
</protein>
<organism evidence="2 3">
    <name type="scientific">Nesidiocoris tenuis</name>
    <dbReference type="NCBI Taxonomy" id="355587"/>
    <lineage>
        <taxon>Eukaryota</taxon>
        <taxon>Metazoa</taxon>
        <taxon>Ecdysozoa</taxon>
        <taxon>Arthropoda</taxon>
        <taxon>Hexapoda</taxon>
        <taxon>Insecta</taxon>
        <taxon>Pterygota</taxon>
        <taxon>Neoptera</taxon>
        <taxon>Paraneoptera</taxon>
        <taxon>Hemiptera</taxon>
        <taxon>Heteroptera</taxon>
        <taxon>Panheteroptera</taxon>
        <taxon>Cimicomorpha</taxon>
        <taxon>Miridae</taxon>
        <taxon>Dicyphina</taxon>
        <taxon>Nesidiocoris</taxon>
    </lineage>
</organism>
<dbReference type="OrthoDB" id="9942608at2759"/>
<accession>A0A6H5H0C4</accession>
<evidence type="ECO:0000313" key="1">
    <source>
        <dbReference type="EMBL" id="CAB0009186.1"/>
    </source>
</evidence>
<reference evidence="2 3" key="1">
    <citation type="submission" date="2020-02" db="EMBL/GenBank/DDBJ databases">
        <authorList>
            <person name="Ferguson B K."/>
        </authorList>
    </citation>
    <scope>NUCLEOTIDE SEQUENCE [LARGE SCALE GENOMIC DNA]</scope>
</reference>
<dbReference type="EMBL" id="CADCXU010021577">
    <property type="protein sequence ID" value="CAB0009189.1"/>
    <property type="molecule type" value="Genomic_DNA"/>
</dbReference>
<evidence type="ECO:0000313" key="3">
    <source>
        <dbReference type="Proteomes" id="UP000479000"/>
    </source>
</evidence>
<proteinExistence type="predicted"/>
<dbReference type="Proteomes" id="UP000479000">
    <property type="component" value="Unassembled WGS sequence"/>
</dbReference>
<keyword evidence="3" id="KW-1185">Reference proteome</keyword>
<evidence type="ECO:0000313" key="2">
    <source>
        <dbReference type="EMBL" id="CAB0009189.1"/>
    </source>
</evidence>
<gene>
    <name evidence="1" type="ORF">NTEN_LOCUS14357</name>
    <name evidence="2" type="ORF">NTEN_LOCUS14360</name>
</gene>
<name>A0A6H5H0C4_9HEMI</name>
<feature type="non-terminal residue" evidence="2">
    <location>
        <position position="93"/>
    </location>
</feature>
<sequence>MIEKPHKCKQFSLIYLQSGPRAANQCLYGPSGVSPPVMMVPSTTSTMFGIPQFAPVPVFTQMTPPPTVDSSQSLQQVAISRIMVRCSTDAKTT</sequence>
<dbReference type="AlphaFoldDB" id="A0A6H5H0C4"/>